<comment type="subunit">
    <text evidence="3">Homodimer.</text>
</comment>
<comment type="caution">
    <text evidence="5">The sequence shown here is derived from an EMBL/GenBank/DDBJ whole genome shotgun (WGS) entry which is preliminary data.</text>
</comment>
<dbReference type="InterPro" id="IPR001544">
    <property type="entry name" value="Aminotrans_IV"/>
</dbReference>
<dbReference type="InterPro" id="IPR043132">
    <property type="entry name" value="BCAT-like_C"/>
</dbReference>
<dbReference type="PANTHER" id="PTHR42743">
    <property type="entry name" value="AMINO-ACID AMINOTRANSFERASE"/>
    <property type="match status" value="1"/>
</dbReference>
<organism evidence="5 6">
    <name type="scientific">Paenibacillus athensensis</name>
    <dbReference type="NCBI Taxonomy" id="1967502"/>
    <lineage>
        <taxon>Bacteria</taxon>
        <taxon>Bacillati</taxon>
        <taxon>Bacillota</taxon>
        <taxon>Bacilli</taxon>
        <taxon>Bacillales</taxon>
        <taxon>Paenibacillaceae</taxon>
        <taxon>Paenibacillus</taxon>
    </lineage>
</organism>
<name>A0A4Y8PV91_9BACL</name>
<keyword evidence="6" id="KW-1185">Reference proteome</keyword>
<dbReference type="FunFam" id="3.20.10.10:FF:000002">
    <property type="entry name" value="D-alanine aminotransferase"/>
    <property type="match status" value="1"/>
</dbReference>
<evidence type="ECO:0000313" key="5">
    <source>
        <dbReference type="EMBL" id="TFE84659.1"/>
    </source>
</evidence>
<dbReference type="Pfam" id="PF01063">
    <property type="entry name" value="Aminotran_4"/>
    <property type="match status" value="1"/>
</dbReference>
<dbReference type="GO" id="GO:0046394">
    <property type="term" value="P:carboxylic acid biosynthetic process"/>
    <property type="evidence" value="ECO:0007669"/>
    <property type="project" value="UniProtKB-ARBA"/>
</dbReference>
<evidence type="ECO:0000256" key="1">
    <source>
        <dbReference type="ARBA" id="ARBA00001933"/>
    </source>
</evidence>
<keyword evidence="5" id="KW-0456">Lyase</keyword>
<dbReference type="Gene3D" id="3.20.10.10">
    <property type="entry name" value="D-amino Acid Aminotransferase, subunit A, domain 2"/>
    <property type="match status" value="1"/>
</dbReference>
<reference evidence="5 6" key="1">
    <citation type="submission" date="2017-03" db="EMBL/GenBank/DDBJ databases">
        <title>Isolation of Levoglucosan Utilizing Bacteria.</title>
        <authorList>
            <person name="Arya A.S."/>
        </authorList>
    </citation>
    <scope>NUCLEOTIDE SEQUENCE [LARGE SCALE GENOMIC DNA]</scope>
    <source>
        <strain evidence="5 6">MEC069</strain>
    </source>
</reference>
<dbReference type="EMBL" id="MYFO01000032">
    <property type="protein sequence ID" value="TFE84659.1"/>
    <property type="molecule type" value="Genomic_DNA"/>
</dbReference>
<keyword evidence="4" id="KW-0663">Pyridoxal phosphate</keyword>
<dbReference type="InterPro" id="IPR036038">
    <property type="entry name" value="Aminotransferase-like"/>
</dbReference>
<protein>
    <submittedName>
        <fullName evidence="5">4-amino-4-deoxychorismate lyase</fullName>
    </submittedName>
</protein>
<dbReference type="GO" id="GO:0008652">
    <property type="term" value="P:amino acid biosynthetic process"/>
    <property type="evidence" value="ECO:0007669"/>
    <property type="project" value="UniProtKB-ARBA"/>
</dbReference>
<evidence type="ECO:0000256" key="3">
    <source>
        <dbReference type="ARBA" id="ARBA00011738"/>
    </source>
</evidence>
<accession>A0A4Y8PV91</accession>
<dbReference type="SUPFAM" id="SSF56752">
    <property type="entry name" value="D-aminoacid aminotransferase-like PLP-dependent enzymes"/>
    <property type="match status" value="1"/>
</dbReference>
<dbReference type="PANTHER" id="PTHR42743:SF11">
    <property type="entry name" value="AMINODEOXYCHORISMATE LYASE"/>
    <property type="match status" value="1"/>
</dbReference>
<comment type="cofactor">
    <cofactor evidence="1">
        <name>pyridoxal 5'-phosphate</name>
        <dbReference type="ChEBI" id="CHEBI:597326"/>
    </cofactor>
</comment>
<evidence type="ECO:0000256" key="2">
    <source>
        <dbReference type="ARBA" id="ARBA00009320"/>
    </source>
</evidence>
<dbReference type="GO" id="GO:0016829">
    <property type="term" value="F:lyase activity"/>
    <property type="evidence" value="ECO:0007669"/>
    <property type="project" value="UniProtKB-KW"/>
</dbReference>
<evidence type="ECO:0000313" key="6">
    <source>
        <dbReference type="Proteomes" id="UP000298246"/>
    </source>
</evidence>
<dbReference type="NCBIfam" id="NF005800">
    <property type="entry name" value="PRK07650.1"/>
    <property type="match status" value="1"/>
</dbReference>
<evidence type="ECO:0000256" key="4">
    <source>
        <dbReference type="ARBA" id="ARBA00022898"/>
    </source>
</evidence>
<gene>
    <name evidence="5" type="ORF">B5M42_19305</name>
</gene>
<dbReference type="InterPro" id="IPR050571">
    <property type="entry name" value="Class-IV_PLP-Dep_Aminotrnsfr"/>
</dbReference>
<dbReference type="AlphaFoldDB" id="A0A4Y8PV91"/>
<proteinExistence type="inferred from homology"/>
<dbReference type="Gene3D" id="3.30.470.10">
    <property type="match status" value="1"/>
</dbReference>
<dbReference type="InterPro" id="IPR043131">
    <property type="entry name" value="BCAT-like_N"/>
</dbReference>
<dbReference type="RefSeq" id="WP_134755813.1">
    <property type="nucleotide sequence ID" value="NZ_MYFO02000021.1"/>
</dbReference>
<dbReference type="Proteomes" id="UP000298246">
    <property type="component" value="Unassembled WGS sequence"/>
</dbReference>
<dbReference type="GO" id="GO:0005829">
    <property type="term" value="C:cytosol"/>
    <property type="evidence" value="ECO:0007669"/>
    <property type="project" value="TreeGrafter"/>
</dbReference>
<dbReference type="OrthoDB" id="9805628at2"/>
<comment type="similarity">
    <text evidence="2">Belongs to the class-IV pyridoxal-phosphate-dependent aminotransferase family.</text>
</comment>
<sequence>MIIRMNGHLCEEEQAVISVYDHGFLYGLGLFETFRTYGGEPFLLAEHLNRLAAGCRELAIAFEPDLERVTAEVAELLRVNALEDGYFRYSVSAGADTLGLPVGVYTQPTEVLYVKALPPRDVSIYTGGRSLQLLKLPRNTPEGLYRLKSFHYMNNILAKRELQGYAWAQGAEGLLLTEDGYLAEGVVSNLFFVKDGVLYTPSLETGILPGITRAETMRLAEQLALTVHEGLYVWEDLTGADEAFLTNSIQEIVPVTKAYMPSGEALRIGSGQPGVWTRKLMDAYLQATGTSAPRAEGEAP</sequence>
<dbReference type="CDD" id="cd00449">
    <property type="entry name" value="PLPDE_IV"/>
    <property type="match status" value="1"/>
</dbReference>